<name>A0A4Q1KKE4_9SPHN</name>
<reference evidence="2" key="1">
    <citation type="submission" date="2019-01" db="EMBL/GenBank/DDBJ databases">
        <title>Cytophagaceae bacterium strain CAR-16.</title>
        <authorList>
            <person name="Chen W.-M."/>
        </authorList>
    </citation>
    <scope>NUCLEOTIDE SEQUENCE [LARGE SCALE GENOMIC DNA]</scope>
    <source>
        <strain evidence="2">CHR27</strain>
    </source>
</reference>
<dbReference type="OrthoDB" id="7475759at2"/>
<dbReference type="AlphaFoldDB" id="A0A4Q1KKE4"/>
<comment type="caution">
    <text evidence="1">The sequence shown here is derived from an EMBL/GenBank/DDBJ whole genome shotgun (WGS) entry which is preliminary data.</text>
</comment>
<gene>
    <name evidence="1" type="ORF">EQG66_04715</name>
</gene>
<dbReference type="Proteomes" id="UP000290958">
    <property type="component" value="Unassembled WGS sequence"/>
</dbReference>
<organism evidence="1 2">
    <name type="scientific">Sphingobium fluviale</name>
    <dbReference type="NCBI Taxonomy" id="2506423"/>
    <lineage>
        <taxon>Bacteria</taxon>
        <taxon>Pseudomonadati</taxon>
        <taxon>Pseudomonadota</taxon>
        <taxon>Alphaproteobacteria</taxon>
        <taxon>Sphingomonadales</taxon>
        <taxon>Sphingomonadaceae</taxon>
        <taxon>Sphingobium</taxon>
    </lineage>
</organism>
<accession>A0A4Q1KKE4</accession>
<sequence>MIRRQRDKTRMTLILHTQEGLGWPLRLSTDCVQFIGRYRRVENFGPASGLLHFLPGHIA</sequence>
<keyword evidence="2" id="KW-1185">Reference proteome</keyword>
<evidence type="ECO:0000313" key="2">
    <source>
        <dbReference type="Proteomes" id="UP000290958"/>
    </source>
</evidence>
<protein>
    <submittedName>
        <fullName evidence="1">Uncharacterized protein</fullName>
    </submittedName>
</protein>
<proteinExistence type="predicted"/>
<dbReference type="EMBL" id="SBKP01000003">
    <property type="protein sequence ID" value="RXR29850.1"/>
    <property type="molecule type" value="Genomic_DNA"/>
</dbReference>
<evidence type="ECO:0000313" key="1">
    <source>
        <dbReference type="EMBL" id="RXR29850.1"/>
    </source>
</evidence>
<dbReference type="RefSeq" id="WP_129403387.1">
    <property type="nucleotide sequence ID" value="NZ_SBKP01000003.1"/>
</dbReference>